<dbReference type="SMART" id="SM00637">
    <property type="entry name" value="CBD_II"/>
    <property type="match status" value="1"/>
</dbReference>
<dbReference type="GO" id="GO:0005975">
    <property type="term" value="P:carbohydrate metabolic process"/>
    <property type="evidence" value="ECO:0007669"/>
    <property type="project" value="InterPro"/>
</dbReference>
<dbReference type="EMBL" id="AP022870">
    <property type="protein sequence ID" value="BCB82186.1"/>
    <property type="molecule type" value="Genomic_DNA"/>
</dbReference>
<dbReference type="PROSITE" id="PS51173">
    <property type="entry name" value="CBM2"/>
    <property type="match status" value="1"/>
</dbReference>
<evidence type="ECO:0000256" key="1">
    <source>
        <dbReference type="SAM" id="SignalP"/>
    </source>
</evidence>
<dbReference type="Proteomes" id="UP000502508">
    <property type="component" value="Chromosome"/>
</dbReference>
<reference evidence="3 4" key="2">
    <citation type="submission" date="2020-03" db="EMBL/GenBank/DDBJ databases">
        <authorList>
            <person name="Ichikawa N."/>
            <person name="Kimura A."/>
            <person name="Kitahashi Y."/>
            <person name="Uohara A."/>
        </authorList>
    </citation>
    <scope>NUCLEOTIDE SEQUENCE [LARGE SCALE GENOMIC DNA]</scope>
    <source>
        <strain evidence="3 4">NBRC 107702</strain>
    </source>
</reference>
<organism evidence="3 4">
    <name type="scientific">Phytohabitans flavus</name>
    <dbReference type="NCBI Taxonomy" id="1076124"/>
    <lineage>
        <taxon>Bacteria</taxon>
        <taxon>Bacillati</taxon>
        <taxon>Actinomycetota</taxon>
        <taxon>Actinomycetes</taxon>
        <taxon>Micromonosporales</taxon>
        <taxon>Micromonosporaceae</taxon>
    </lineage>
</organism>
<evidence type="ECO:0000313" key="3">
    <source>
        <dbReference type="EMBL" id="BCB82186.1"/>
    </source>
</evidence>
<dbReference type="InterPro" id="IPR008965">
    <property type="entry name" value="CBM2/CBM3_carb-bd_dom_sf"/>
</dbReference>
<keyword evidence="4" id="KW-1185">Reference proteome</keyword>
<dbReference type="AlphaFoldDB" id="A0A6F8Y7V0"/>
<sequence>MRYYRRLLAALVALLAALVVAAPAPARAAAIPPAPYCDVQITVPAQWPNGYIVSVTVRNISDVPVTWHATVTLQPPGYIVQAWNANVTVSGTTVWIRPWNPVLQPGQSVNFGYTGTGRVVLPQVVCEPVT</sequence>
<name>A0A6F8Y7V0_9ACTN</name>
<feature type="signal peptide" evidence="1">
    <location>
        <begin position="1"/>
        <end position="28"/>
    </location>
</feature>
<evidence type="ECO:0000313" key="4">
    <source>
        <dbReference type="Proteomes" id="UP000502508"/>
    </source>
</evidence>
<feature type="chain" id="PRO_5026216161" description="CBM2 domain-containing protein" evidence="1">
    <location>
        <begin position="29"/>
        <end position="130"/>
    </location>
</feature>
<dbReference type="RefSeq" id="WP_173041808.1">
    <property type="nucleotide sequence ID" value="NZ_AP022870.1"/>
</dbReference>
<accession>A0A6F8Y7V0</accession>
<reference evidence="3 4" key="1">
    <citation type="submission" date="2020-03" db="EMBL/GenBank/DDBJ databases">
        <title>Whole genome shotgun sequence of Phytohabitans flavus NBRC 107702.</title>
        <authorList>
            <person name="Komaki H."/>
            <person name="Tamura T."/>
        </authorList>
    </citation>
    <scope>NUCLEOTIDE SEQUENCE [LARGE SCALE GENOMIC DNA]</scope>
    <source>
        <strain evidence="3 4">NBRC 107702</strain>
    </source>
</reference>
<gene>
    <name evidence="3" type="ORF">Pflav_085960</name>
</gene>
<dbReference type="SUPFAM" id="SSF49384">
    <property type="entry name" value="Carbohydrate-binding domain"/>
    <property type="match status" value="1"/>
</dbReference>
<dbReference type="InterPro" id="IPR001919">
    <property type="entry name" value="CBD2"/>
</dbReference>
<dbReference type="Pfam" id="PF00553">
    <property type="entry name" value="CBM_2"/>
    <property type="match status" value="1"/>
</dbReference>
<feature type="domain" description="CBM2" evidence="2">
    <location>
        <begin position="30"/>
        <end position="130"/>
    </location>
</feature>
<dbReference type="GO" id="GO:0030247">
    <property type="term" value="F:polysaccharide binding"/>
    <property type="evidence" value="ECO:0007669"/>
    <property type="project" value="UniProtKB-UniRule"/>
</dbReference>
<dbReference type="GO" id="GO:0004553">
    <property type="term" value="F:hydrolase activity, hydrolyzing O-glycosyl compounds"/>
    <property type="evidence" value="ECO:0007669"/>
    <property type="project" value="InterPro"/>
</dbReference>
<dbReference type="InterPro" id="IPR012291">
    <property type="entry name" value="CBM2_carb-bd_dom_sf"/>
</dbReference>
<dbReference type="KEGG" id="pfla:Pflav_085960"/>
<proteinExistence type="predicted"/>
<keyword evidence="1" id="KW-0732">Signal</keyword>
<protein>
    <recommendedName>
        <fullName evidence="2">CBM2 domain-containing protein</fullName>
    </recommendedName>
</protein>
<dbReference type="Gene3D" id="2.60.40.290">
    <property type="match status" value="1"/>
</dbReference>
<evidence type="ECO:0000259" key="2">
    <source>
        <dbReference type="PROSITE" id="PS51173"/>
    </source>
</evidence>